<evidence type="ECO:0000256" key="11">
    <source>
        <dbReference type="ARBA" id="ARBA00022833"/>
    </source>
</evidence>
<evidence type="ECO:0000313" key="19">
    <source>
        <dbReference type="Proteomes" id="UP001634394"/>
    </source>
</evidence>
<dbReference type="Proteomes" id="UP001634394">
    <property type="component" value="Unassembled WGS sequence"/>
</dbReference>
<gene>
    <name evidence="18" type="ORF">ACJMK2_025026</name>
</gene>
<dbReference type="PANTHER" id="PTHR22749">
    <property type="entry name" value="RIBOFLAVIN KINASE/FMN ADENYLYLTRANSFERASE"/>
    <property type="match status" value="1"/>
</dbReference>
<comment type="catalytic activity">
    <reaction evidence="14">
        <text>riboflavin + ATP = FMN + ADP + H(+)</text>
        <dbReference type="Rhea" id="RHEA:14357"/>
        <dbReference type="ChEBI" id="CHEBI:15378"/>
        <dbReference type="ChEBI" id="CHEBI:30616"/>
        <dbReference type="ChEBI" id="CHEBI:57986"/>
        <dbReference type="ChEBI" id="CHEBI:58210"/>
        <dbReference type="ChEBI" id="CHEBI:456216"/>
        <dbReference type="EC" id="2.7.1.26"/>
    </reaction>
    <physiologicalReaction direction="left-to-right" evidence="14">
        <dbReference type="Rhea" id="RHEA:14358"/>
    </physiologicalReaction>
</comment>
<evidence type="ECO:0000256" key="16">
    <source>
        <dbReference type="ARBA" id="ARBA00077632"/>
    </source>
</evidence>
<dbReference type="Pfam" id="PF01687">
    <property type="entry name" value="Flavokinase"/>
    <property type="match status" value="1"/>
</dbReference>
<proteinExistence type="predicted"/>
<evidence type="ECO:0000256" key="3">
    <source>
        <dbReference type="ARBA" id="ARBA00012105"/>
    </source>
</evidence>
<keyword evidence="9" id="KW-0547">Nucleotide-binding</keyword>
<dbReference type="GO" id="GO:0006771">
    <property type="term" value="P:riboflavin metabolic process"/>
    <property type="evidence" value="ECO:0007669"/>
    <property type="project" value="UniProtKB-ARBA"/>
</dbReference>
<evidence type="ECO:0000256" key="4">
    <source>
        <dbReference type="ARBA" id="ARBA00017394"/>
    </source>
</evidence>
<keyword evidence="5" id="KW-0285">Flavoprotein</keyword>
<evidence type="ECO:0000256" key="1">
    <source>
        <dbReference type="ARBA" id="ARBA00001947"/>
    </source>
</evidence>
<dbReference type="GO" id="GO:0005524">
    <property type="term" value="F:ATP binding"/>
    <property type="evidence" value="ECO:0007669"/>
    <property type="project" value="UniProtKB-KW"/>
</dbReference>
<evidence type="ECO:0000256" key="7">
    <source>
        <dbReference type="ARBA" id="ARBA00022679"/>
    </source>
</evidence>
<evidence type="ECO:0000256" key="5">
    <source>
        <dbReference type="ARBA" id="ARBA00022630"/>
    </source>
</evidence>
<keyword evidence="10" id="KW-0418">Kinase</keyword>
<name>A0ABD3XFA0_SINWO</name>
<comment type="function">
    <text evidence="15">Catalyzes the phosphorylation of riboflavin (vitamin B2) to form flavin-mononucleotide (FMN), hence rate-limiting enzyme in the synthesis of FAD. Essential for TNF-induced reactive oxygen species (ROS) production. Through its interaction with both TNFRSF1A and CYBA, physically and functionally couples TNFRSF1A to NADPH oxidase. TNF-activation of RFK may enhance the incorporation of FAD in NADPH oxidase, a critical step for the assembly and activation of NADPH oxidase.</text>
</comment>
<sequence>MYNKLPHFAEGKVVKGFGRGSKELGIPTANFPQDVVDKLPEEIGEGVYFGWARVDNKPVFKMVMSIGWNPYYKNKKKSMETHIINEFKEDFYGSELKVVMLGYIRPMRDFKSLDELIKAIQSDIKEAEEKLELPEYKEFRDNNFFRESSPQDS</sequence>
<evidence type="ECO:0000256" key="12">
    <source>
        <dbReference type="ARBA" id="ARBA00022840"/>
    </source>
</evidence>
<evidence type="ECO:0000256" key="2">
    <source>
        <dbReference type="ARBA" id="ARBA00005201"/>
    </source>
</evidence>
<dbReference type="SUPFAM" id="SSF82114">
    <property type="entry name" value="Riboflavin kinase-like"/>
    <property type="match status" value="1"/>
</dbReference>
<dbReference type="GO" id="GO:0008531">
    <property type="term" value="F:riboflavin kinase activity"/>
    <property type="evidence" value="ECO:0007669"/>
    <property type="project" value="UniProtKB-EC"/>
</dbReference>
<dbReference type="InterPro" id="IPR023465">
    <property type="entry name" value="Riboflavin_kinase_dom_sf"/>
</dbReference>
<evidence type="ECO:0000256" key="14">
    <source>
        <dbReference type="ARBA" id="ARBA00050912"/>
    </source>
</evidence>
<comment type="pathway">
    <text evidence="2">Cofactor biosynthesis; FMN biosynthesis; FMN from riboflavin (ATP route): step 1/1.</text>
</comment>
<dbReference type="EMBL" id="JBJQND010000002">
    <property type="protein sequence ID" value="KAL3884927.1"/>
    <property type="molecule type" value="Genomic_DNA"/>
</dbReference>
<dbReference type="AlphaFoldDB" id="A0ABD3XFA0"/>
<feature type="domain" description="Riboflavin kinase" evidence="17">
    <location>
        <begin position="2"/>
        <end position="132"/>
    </location>
</feature>
<dbReference type="PANTHER" id="PTHR22749:SF6">
    <property type="entry name" value="RIBOFLAVIN KINASE"/>
    <property type="match status" value="1"/>
</dbReference>
<dbReference type="InterPro" id="IPR015865">
    <property type="entry name" value="Riboflavin_kinase_bac/euk"/>
</dbReference>
<comment type="cofactor">
    <cofactor evidence="1">
        <name>Zn(2+)</name>
        <dbReference type="ChEBI" id="CHEBI:29105"/>
    </cofactor>
</comment>
<accession>A0ABD3XFA0</accession>
<evidence type="ECO:0000256" key="9">
    <source>
        <dbReference type="ARBA" id="ARBA00022741"/>
    </source>
</evidence>
<dbReference type="FunFam" id="2.40.30.30:FF:000002">
    <property type="entry name" value="Riboflavin kinase, putative"/>
    <property type="match status" value="1"/>
</dbReference>
<evidence type="ECO:0000313" key="18">
    <source>
        <dbReference type="EMBL" id="KAL3884927.1"/>
    </source>
</evidence>
<keyword evidence="6" id="KW-0288">FMN</keyword>
<keyword evidence="7" id="KW-0808">Transferase</keyword>
<organism evidence="18 19">
    <name type="scientific">Sinanodonta woodiana</name>
    <name type="common">Chinese pond mussel</name>
    <name type="synonym">Anodonta woodiana</name>
    <dbReference type="NCBI Taxonomy" id="1069815"/>
    <lineage>
        <taxon>Eukaryota</taxon>
        <taxon>Metazoa</taxon>
        <taxon>Spiralia</taxon>
        <taxon>Lophotrochozoa</taxon>
        <taxon>Mollusca</taxon>
        <taxon>Bivalvia</taxon>
        <taxon>Autobranchia</taxon>
        <taxon>Heteroconchia</taxon>
        <taxon>Palaeoheterodonta</taxon>
        <taxon>Unionida</taxon>
        <taxon>Unionoidea</taxon>
        <taxon>Unionidae</taxon>
        <taxon>Unioninae</taxon>
        <taxon>Sinanodonta</taxon>
    </lineage>
</organism>
<dbReference type="InterPro" id="IPR023468">
    <property type="entry name" value="Riboflavin_kinase"/>
</dbReference>
<dbReference type="Gene3D" id="2.40.30.30">
    <property type="entry name" value="Riboflavin kinase-like"/>
    <property type="match status" value="1"/>
</dbReference>
<evidence type="ECO:0000259" key="17">
    <source>
        <dbReference type="SMART" id="SM00904"/>
    </source>
</evidence>
<evidence type="ECO:0000256" key="6">
    <source>
        <dbReference type="ARBA" id="ARBA00022643"/>
    </source>
</evidence>
<evidence type="ECO:0000256" key="10">
    <source>
        <dbReference type="ARBA" id="ARBA00022777"/>
    </source>
</evidence>
<evidence type="ECO:0000256" key="8">
    <source>
        <dbReference type="ARBA" id="ARBA00022723"/>
    </source>
</evidence>
<keyword evidence="8" id="KW-0479">Metal-binding</keyword>
<keyword evidence="12" id="KW-0067">ATP-binding</keyword>
<dbReference type="EC" id="2.7.1.26" evidence="3"/>
<evidence type="ECO:0000256" key="15">
    <source>
        <dbReference type="ARBA" id="ARBA00054097"/>
    </source>
</evidence>
<reference evidence="18 19" key="1">
    <citation type="submission" date="2024-11" db="EMBL/GenBank/DDBJ databases">
        <title>Chromosome-level genome assembly of the freshwater bivalve Anodonta woodiana.</title>
        <authorList>
            <person name="Chen X."/>
        </authorList>
    </citation>
    <scope>NUCLEOTIDE SEQUENCE [LARGE SCALE GENOMIC DNA]</scope>
    <source>
        <strain evidence="18">MN2024</strain>
        <tissue evidence="18">Gills</tissue>
    </source>
</reference>
<keyword evidence="19" id="KW-1185">Reference proteome</keyword>
<dbReference type="GO" id="GO:0046872">
    <property type="term" value="F:metal ion binding"/>
    <property type="evidence" value="ECO:0007669"/>
    <property type="project" value="UniProtKB-KW"/>
</dbReference>
<keyword evidence="11" id="KW-0862">Zinc</keyword>
<dbReference type="SMART" id="SM00904">
    <property type="entry name" value="Flavokinase"/>
    <property type="match status" value="1"/>
</dbReference>
<protein>
    <recommendedName>
        <fullName evidence="4">Riboflavin kinase</fullName>
        <ecNumber evidence="3">2.7.1.26</ecNumber>
    </recommendedName>
    <alternativeName>
        <fullName evidence="16">ATP:riboflavin 5'-phosphotransferase</fullName>
    </alternativeName>
    <alternativeName>
        <fullName evidence="13">Flavokinase</fullName>
    </alternativeName>
</protein>
<comment type="caution">
    <text evidence="18">The sequence shown here is derived from an EMBL/GenBank/DDBJ whole genome shotgun (WGS) entry which is preliminary data.</text>
</comment>
<evidence type="ECO:0000256" key="13">
    <source>
        <dbReference type="ARBA" id="ARBA00029789"/>
    </source>
</evidence>